<dbReference type="AlphaFoldDB" id="A0AAE1XLU8"/>
<keyword evidence="2" id="KW-1185">Reference proteome</keyword>
<reference evidence="1" key="2">
    <citation type="journal article" date="2024" name="Plant">
        <title>Genomic evolution and insights into agronomic trait innovations of Sesamum species.</title>
        <authorList>
            <person name="Miao H."/>
            <person name="Wang L."/>
            <person name="Qu L."/>
            <person name="Liu H."/>
            <person name="Sun Y."/>
            <person name="Le M."/>
            <person name="Wang Q."/>
            <person name="Wei S."/>
            <person name="Zheng Y."/>
            <person name="Lin W."/>
            <person name="Duan Y."/>
            <person name="Cao H."/>
            <person name="Xiong S."/>
            <person name="Wang X."/>
            <person name="Wei L."/>
            <person name="Li C."/>
            <person name="Ma Q."/>
            <person name="Ju M."/>
            <person name="Zhao R."/>
            <person name="Li G."/>
            <person name="Mu C."/>
            <person name="Tian Q."/>
            <person name="Mei H."/>
            <person name="Zhang T."/>
            <person name="Gao T."/>
            <person name="Zhang H."/>
        </authorList>
    </citation>
    <scope>NUCLEOTIDE SEQUENCE</scope>
    <source>
        <strain evidence="1">3651</strain>
    </source>
</reference>
<proteinExistence type="predicted"/>
<comment type="caution">
    <text evidence="1">The sequence shown here is derived from an EMBL/GenBank/DDBJ whole genome shotgun (WGS) entry which is preliminary data.</text>
</comment>
<evidence type="ECO:0000313" key="1">
    <source>
        <dbReference type="EMBL" id="KAK4413819.1"/>
    </source>
</evidence>
<protein>
    <submittedName>
        <fullName evidence="1">Uncharacterized protein</fullName>
    </submittedName>
</protein>
<organism evidence="1 2">
    <name type="scientific">Sesamum alatum</name>
    <dbReference type="NCBI Taxonomy" id="300844"/>
    <lineage>
        <taxon>Eukaryota</taxon>
        <taxon>Viridiplantae</taxon>
        <taxon>Streptophyta</taxon>
        <taxon>Embryophyta</taxon>
        <taxon>Tracheophyta</taxon>
        <taxon>Spermatophyta</taxon>
        <taxon>Magnoliopsida</taxon>
        <taxon>eudicotyledons</taxon>
        <taxon>Gunneridae</taxon>
        <taxon>Pentapetalae</taxon>
        <taxon>asterids</taxon>
        <taxon>lamiids</taxon>
        <taxon>Lamiales</taxon>
        <taxon>Pedaliaceae</taxon>
        <taxon>Sesamum</taxon>
    </lineage>
</organism>
<accession>A0AAE1XLU8</accession>
<reference evidence="1" key="1">
    <citation type="submission" date="2020-06" db="EMBL/GenBank/DDBJ databases">
        <authorList>
            <person name="Li T."/>
            <person name="Hu X."/>
            <person name="Zhang T."/>
            <person name="Song X."/>
            <person name="Zhang H."/>
            <person name="Dai N."/>
            <person name="Sheng W."/>
            <person name="Hou X."/>
            <person name="Wei L."/>
        </authorList>
    </citation>
    <scope>NUCLEOTIDE SEQUENCE</scope>
    <source>
        <strain evidence="1">3651</strain>
        <tissue evidence="1">Leaf</tissue>
    </source>
</reference>
<evidence type="ECO:0000313" key="2">
    <source>
        <dbReference type="Proteomes" id="UP001293254"/>
    </source>
</evidence>
<gene>
    <name evidence="1" type="ORF">Salat_2794700</name>
</gene>
<dbReference type="EMBL" id="JACGWO010000012">
    <property type="protein sequence ID" value="KAK4413819.1"/>
    <property type="molecule type" value="Genomic_DNA"/>
</dbReference>
<name>A0AAE1XLU8_9LAMI</name>
<sequence>MSHFCDVGLAITSGGGAETNGAKTVPGAMETVVSHEWMGLPNGSQAYTIADRGMRCSVVMDARDGLLGTKAYSEIPSIPTTTTASPMHPGLSLGPLCPMHSPKISFFIGSKRQNKWPTHFF</sequence>
<dbReference type="Proteomes" id="UP001293254">
    <property type="component" value="Unassembled WGS sequence"/>
</dbReference>